<dbReference type="AlphaFoldDB" id="A0A0F9H515"/>
<sequence length="88" mass="10148">MAGEEVLRQTTDWVPFVPHLFHLWHLISPHPYPFWMQMDGDWMLACQALIRRGGDSTGADEDMRLAVAMGIPVFLSMDEFIAWTKEAK</sequence>
<dbReference type="Gene3D" id="3.40.50.10400">
    <property type="entry name" value="Hypothetical protein PA1492"/>
    <property type="match status" value="1"/>
</dbReference>
<comment type="caution">
    <text evidence="1">The sequence shown here is derived from an EMBL/GenBank/DDBJ whole genome shotgun (WGS) entry which is preliminary data.</text>
</comment>
<proteinExistence type="predicted"/>
<evidence type="ECO:0000313" key="1">
    <source>
        <dbReference type="EMBL" id="KKM06145.1"/>
    </source>
</evidence>
<organism evidence="1">
    <name type="scientific">marine sediment metagenome</name>
    <dbReference type="NCBI Taxonomy" id="412755"/>
    <lineage>
        <taxon>unclassified sequences</taxon>
        <taxon>metagenomes</taxon>
        <taxon>ecological metagenomes</taxon>
    </lineage>
</organism>
<reference evidence="1" key="1">
    <citation type="journal article" date="2015" name="Nature">
        <title>Complex archaea that bridge the gap between prokaryotes and eukaryotes.</title>
        <authorList>
            <person name="Spang A."/>
            <person name="Saw J.H."/>
            <person name="Jorgensen S.L."/>
            <person name="Zaremba-Niedzwiedzka K."/>
            <person name="Martijn J."/>
            <person name="Lind A.E."/>
            <person name="van Eijk R."/>
            <person name="Schleper C."/>
            <person name="Guy L."/>
            <person name="Ettema T.J."/>
        </authorList>
    </citation>
    <scope>NUCLEOTIDE SEQUENCE</scope>
</reference>
<protein>
    <recommendedName>
        <fullName evidence="2">PIN domain-containing protein</fullName>
    </recommendedName>
</protein>
<gene>
    <name evidence="1" type="ORF">LCGC14_1746990</name>
</gene>
<evidence type="ECO:0008006" key="2">
    <source>
        <dbReference type="Google" id="ProtNLM"/>
    </source>
</evidence>
<name>A0A0F9H515_9ZZZZ</name>
<dbReference type="EMBL" id="LAZR01016066">
    <property type="protein sequence ID" value="KKM06145.1"/>
    <property type="molecule type" value="Genomic_DNA"/>
</dbReference>
<accession>A0A0F9H515</accession>